<dbReference type="GO" id="GO:0015648">
    <property type="term" value="F:lipid-linked peptidoglycan transporter activity"/>
    <property type="evidence" value="ECO:0007669"/>
    <property type="project" value="TreeGrafter"/>
</dbReference>
<evidence type="ECO:0000256" key="14">
    <source>
        <dbReference type="ARBA" id="ARBA00041418"/>
    </source>
</evidence>
<dbReference type="EC" id="2.4.99.28" evidence="15"/>
<name>A0A4S4FTZ5_9MICO</name>
<comment type="subcellular location">
    <subcellularLocation>
        <location evidence="1">Membrane</location>
        <topology evidence="1">Multi-pass membrane protein</topology>
    </subcellularLocation>
</comment>
<evidence type="ECO:0000256" key="18">
    <source>
        <dbReference type="SAM" id="MobiDB-lite"/>
    </source>
</evidence>
<dbReference type="AlphaFoldDB" id="A0A4S4FTZ5"/>
<feature type="compositionally biased region" description="Pro residues" evidence="18">
    <location>
        <begin position="1"/>
        <end position="10"/>
    </location>
</feature>
<evidence type="ECO:0000256" key="6">
    <source>
        <dbReference type="ARBA" id="ARBA00022960"/>
    </source>
</evidence>
<evidence type="ECO:0000256" key="16">
    <source>
        <dbReference type="ARBA" id="ARBA00049902"/>
    </source>
</evidence>
<feature type="transmembrane region" description="Helical" evidence="19">
    <location>
        <begin position="371"/>
        <end position="393"/>
    </location>
</feature>
<evidence type="ECO:0000313" key="20">
    <source>
        <dbReference type="EMBL" id="THG33462.1"/>
    </source>
</evidence>
<dbReference type="RefSeq" id="WP_136426244.1">
    <property type="nucleotide sequence ID" value="NZ_SSSM01000001.1"/>
</dbReference>
<evidence type="ECO:0000256" key="2">
    <source>
        <dbReference type="ARBA" id="ARBA00004752"/>
    </source>
</evidence>
<keyword evidence="7" id="KW-0573">Peptidoglycan synthesis</keyword>
<evidence type="ECO:0000256" key="9">
    <source>
        <dbReference type="ARBA" id="ARBA00023136"/>
    </source>
</evidence>
<sequence length="451" mass="47093">MTRTPPAPPRARPDGPDLQTPGIRDVQLSTVGPESSTDRETSDVDARPAGFRARIALPAALAADSSTYVLLGGTTLFLVAFGLVMVLSSSSVESLASGNTFFAAVLTQGMAAALGLPLMLIASRAPTLLYRRIAPFAMLVAMIFQLLVFTPLGFGYGGNRNWLSLGVTDVQPSEFAKLAIILWLASTLAWHQQRPHGPVKLLIRISPVLVLIGLVLAGKDLGTVIVMMAITFSALLIAGVRKRYLATALVAAGALAVIFSRLSESRIKRIDSWLNGCSNSADYLDTCWQVIHGQWALAAGGVLGVGLGNSKAKWSWLPEADNDFIFAVIGEELGLIGAVVVLALFVVLAVGFVRTIGGTSDGFARVATGGIMGWVLTQALLNIGVVLGIFPVLGVPLPLISSGGSSLVSTMVAIGIALSFARRLPSRLDDLPLPGAGGALRASGPIPGGRR</sequence>
<dbReference type="PANTHER" id="PTHR30474">
    <property type="entry name" value="CELL CYCLE PROTEIN"/>
    <property type="match status" value="1"/>
</dbReference>
<dbReference type="GO" id="GO:0008360">
    <property type="term" value="P:regulation of cell shape"/>
    <property type="evidence" value="ECO:0007669"/>
    <property type="project" value="UniProtKB-KW"/>
</dbReference>
<evidence type="ECO:0000256" key="7">
    <source>
        <dbReference type="ARBA" id="ARBA00022984"/>
    </source>
</evidence>
<dbReference type="OrthoDB" id="9768187at2"/>
<keyword evidence="20" id="KW-0131">Cell cycle</keyword>
<dbReference type="GO" id="GO:0032153">
    <property type="term" value="C:cell division site"/>
    <property type="evidence" value="ECO:0007669"/>
    <property type="project" value="TreeGrafter"/>
</dbReference>
<protein>
    <recommendedName>
        <fullName evidence="13">Probable peptidoglycan glycosyltransferase FtsW</fullName>
        <ecNumber evidence="15">2.4.99.28</ecNumber>
    </recommendedName>
    <alternativeName>
        <fullName evidence="14">Cell division protein FtsW</fullName>
    </alternativeName>
    <alternativeName>
        <fullName evidence="11">Cell wall polymerase</fullName>
    </alternativeName>
    <alternativeName>
        <fullName evidence="10">Peptidoglycan polymerase</fullName>
    </alternativeName>
</protein>
<evidence type="ECO:0000256" key="12">
    <source>
        <dbReference type="ARBA" id="ARBA00038053"/>
    </source>
</evidence>
<evidence type="ECO:0000313" key="21">
    <source>
        <dbReference type="Proteomes" id="UP000309133"/>
    </source>
</evidence>
<keyword evidence="9 19" id="KW-0472">Membrane</keyword>
<feature type="transmembrane region" description="Helical" evidence="19">
    <location>
        <begin position="68"/>
        <end position="88"/>
    </location>
</feature>
<evidence type="ECO:0000256" key="3">
    <source>
        <dbReference type="ARBA" id="ARBA00022676"/>
    </source>
</evidence>
<dbReference type="GO" id="GO:0008955">
    <property type="term" value="F:peptidoglycan glycosyltransferase activity"/>
    <property type="evidence" value="ECO:0007669"/>
    <property type="project" value="UniProtKB-EC"/>
</dbReference>
<feature type="transmembrane region" description="Helical" evidence="19">
    <location>
        <begin position="133"/>
        <end position="154"/>
    </location>
</feature>
<feature type="region of interest" description="Disordered" evidence="18">
    <location>
        <begin position="1"/>
        <end position="45"/>
    </location>
</feature>
<keyword evidence="5 19" id="KW-0812">Transmembrane</keyword>
<keyword evidence="21" id="KW-1185">Reference proteome</keyword>
<keyword evidence="3" id="KW-0328">Glycosyltransferase</keyword>
<feature type="compositionally biased region" description="Basic and acidic residues" evidence="18">
    <location>
        <begin position="36"/>
        <end position="45"/>
    </location>
</feature>
<dbReference type="InterPro" id="IPR018365">
    <property type="entry name" value="Cell_cycle_FtsW-rel_CS"/>
</dbReference>
<evidence type="ECO:0000256" key="13">
    <source>
        <dbReference type="ARBA" id="ARBA00041185"/>
    </source>
</evidence>
<proteinExistence type="inferred from homology"/>
<feature type="transmembrane region" description="Helical" evidence="19">
    <location>
        <begin position="224"/>
        <end position="240"/>
    </location>
</feature>
<feature type="transmembrane region" description="Helical" evidence="19">
    <location>
        <begin position="202"/>
        <end position="218"/>
    </location>
</feature>
<dbReference type="PROSITE" id="PS00428">
    <property type="entry name" value="FTSW_RODA_SPOVE"/>
    <property type="match status" value="1"/>
</dbReference>
<organism evidence="20 21">
    <name type="scientific">Naasia lichenicola</name>
    <dbReference type="NCBI Taxonomy" id="2565933"/>
    <lineage>
        <taxon>Bacteria</taxon>
        <taxon>Bacillati</taxon>
        <taxon>Actinomycetota</taxon>
        <taxon>Actinomycetes</taxon>
        <taxon>Micrococcales</taxon>
        <taxon>Microbacteriaceae</taxon>
        <taxon>Naasia</taxon>
    </lineage>
</organism>
<evidence type="ECO:0000256" key="10">
    <source>
        <dbReference type="ARBA" id="ARBA00032370"/>
    </source>
</evidence>
<comment type="pathway">
    <text evidence="2">Cell wall biogenesis; peptidoglycan biosynthesis.</text>
</comment>
<evidence type="ECO:0000256" key="11">
    <source>
        <dbReference type="ARBA" id="ARBA00033270"/>
    </source>
</evidence>
<keyword evidence="4" id="KW-0808">Transferase</keyword>
<dbReference type="PANTHER" id="PTHR30474:SF2">
    <property type="entry name" value="PEPTIDOGLYCAN GLYCOSYLTRANSFERASE FTSW-RELATED"/>
    <property type="match status" value="1"/>
</dbReference>
<dbReference type="GO" id="GO:0051301">
    <property type="term" value="P:cell division"/>
    <property type="evidence" value="ECO:0007669"/>
    <property type="project" value="UniProtKB-KW"/>
</dbReference>
<dbReference type="Pfam" id="PF01098">
    <property type="entry name" value="FTSW_RODA_SPOVE"/>
    <property type="match status" value="1"/>
</dbReference>
<feature type="transmembrane region" description="Helical" evidence="19">
    <location>
        <begin position="324"/>
        <end position="350"/>
    </location>
</feature>
<keyword evidence="6" id="KW-0133">Cell shape</keyword>
<evidence type="ECO:0000256" key="4">
    <source>
        <dbReference type="ARBA" id="ARBA00022679"/>
    </source>
</evidence>
<comment type="similarity">
    <text evidence="12">Belongs to the SEDS family. FtsW subfamily.</text>
</comment>
<evidence type="ECO:0000256" key="5">
    <source>
        <dbReference type="ARBA" id="ARBA00022692"/>
    </source>
</evidence>
<reference evidence="20 21" key="1">
    <citation type="submission" date="2019-04" db="EMBL/GenBank/DDBJ databases">
        <authorList>
            <person name="Jiang L."/>
        </authorList>
    </citation>
    <scope>NUCLEOTIDE SEQUENCE [LARGE SCALE GENOMIC DNA]</scope>
    <source>
        <strain evidence="20 21">YIM 131853</strain>
    </source>
</reference>
<feature type="transmembrane region" description="Helical" evidence="19">
    <location>
        <begin position="100"/>
        <end position="121"/>
    </location>
</feature>
<dbReference type="EMBL" id="SSSM01000001">
    <property type="protein sequence ID" value="THG33462.1"/>
    <property type="molecule type" value="Genomic_DNA"/>
</dbReference>
<dbReference type="GO" id="GO:0005886">
    <property type="term" value="C:plasma membrane"/>
    <property type="evidence" value="ECO:0007669"/>
    <property type="project" value="TreeGrafter"/>
</dbReference>
<comment type="catalytic activity">
    <reaction evidence="16">
        <text>[GlcNAc-(1-&gt;4)-Mur2Ac(oyl-L-Ala-gamma-D-Glu-L-Lys-D-Ala-D-Ala)](n)-di-trans,octa-cis-undecaprenyl diphosphate + beta-D-GlcNAc-(1-&gt;4)-Mur2Ac(oyl-L-Ala-gamma-D-Glu-L-Lys-D-Ala-D-Ala)-di-trans,octa-cis-undecaprenyl diphosphate = [GlcNAc-(1-&gt;4)-Mur2Ac(oyl-L-Ala-gamma-D-Glu-L-Lys-D-Ala-D-Ala)](n+1)-di-trans,octa-cis-undecaprenyl diphosphate + di-trans,octa-cis-undecaprenyl diphosphate + H(+)</text>
        <dbReference type="Rhea" id="RHEA:23708"/>
        <dbReference type="Rhea" id="RHEA-COMP:9602"/>
        <dbReference type="Rhea" id="RHEA-COMP:9603"/>
        <dbReference type="ChEBI" id="CHEBI:15378"/>
        <dbReference type="ChEBI" id="CHEBI:58405"/>
        <dbReference type="ChEBI" id="CHEBI:60033"/>
        <dbReference type="ChEBI" id="CHEBI:78435"/>
        <dbReference type="EC" id="2.4.99.28"/>
    </reaction>
</comment>
<evidence type="ECO:0000256" key="8">
    <source>
        <dbReference type="ARBA" id="ARBA00022989"/>
    </source>
</evidence>
<comment type="function">
    <text evidence="17">Peptidoglycan polymerase that is essential for cell division.</text>
</comment>
<keyword evidence="20" id="KW-0132">Cell division</keyword>
<dbReference type="InterPro" id="IPR001182">
    <property type="entry name" value="FtsW/RodA"/>
</dbReference>
<evidence type="ECO:0000256" key="17">
    <source>
        <dbReference type="ARBA" id="ARBA00049966"/>
    </source>
</evidence>
<feature type="transmembrane region" description="Helical" evidence="19">
    <location>
        <begin position="399"/>
        <end position="421"/>
    </location>
</feature>
<dbReference type="GO" id="GO:0009252">
    <property type="term" value="P:peptidoglycan biosynthetic process"/>
    <property type="evidence" value="ECO:0007669"/>
    <property type="project" value="UniProtKB-KW"/>
</dbReference>
<keyword evidence="8 19" id="KW-1133">Transmembrane helix</keyword>
<accession>A0A4S4FTZ5</accession>
<evidence type="ECO:0000256" key="15">
    <source>
        <dbReference type="ARBA" id="ARBA00044770"/>
    </source>
</evidence>
<dbReference type="Proteomes" id="UP000309133">
    <property type="component" value="Unassembled WGS sequence"/>
</dbReference>
<gene>
    <name evidence="20" type="ORF">E6C64_03750</name>
</gene>
<feature type="transmembrane region" description="Helical" evidence="19">
    <location>
        <begin position="245"/>
        <end position="263"/>
    </location>
</feature>
<evidence type="ECO:0000256" key="19">
    <source>
        <dbReference type="SAM" id="Phobius"/>
    </source>
</evidence>
<comment type="caution">
    <text evidence="20">The sequence shown here is derived from an EMBL/GenBank/DDBJ whole genome shotgun (WGS) entry which is preliminary data.</text>
</comment>
<evidence type="ECO:0000256" key="1">
    <source>
        <dbReference type="ARBA" id="ARBA00004141"/>
    </source>
</evidence>